<comment type="caution">
    <text evidence="1">The sequence shown here is derived from an EMBL/GenBank/DDBJ whole genome shotgun (WGS) entry which is preliminary data.</text>
</comment>
<evidence type="ECO:0000313" key="1">
    <source>
        <dbReference type="EMBL" id="KAH3772512.1"/>
    </source>
</evidence>
<dbReference type="AlphaFoldDB" id="A0A9D4E2D1"/>
<dbReference type="Proteomes" id="UP000828390">
    <property type="component" value="Unassembled WGS sequence"/>
</dbReference>
<proteinExistence type="predicted"/>
<name>A0A9D4E2D1_DREPO</name>
<gene>
    <name evidence="1" type="ORF">DPMN_173852</name>
</gene>
<keyword evidence="2" id="KW-1185">Reference proteome</keyword>
<reference evidence="1" key="2">
    <citation type="submission" date="2020-11" db="EMBL/GenBank/DDBJ databases">
        <authorList>
            <person name="McCartney M.A."/>
            <person name="Auch B."/>
            <person name="Kono T."/>
            <person name="Mallez S."/>
            <person name="Becker A."/>
            <person name="Gohl D.M."/>
            <person name="Silverstein K.A.T."/>
            <person name="Koren S."/>
            <person name="Bechman K.B."/>
            <person name="Herman A."/>
            <person name="Abrahante J.E."/>
            <person name="Garbe J."/>
        </authorList>
    </citation>
    <scope>NUCLEOTIDE SEQUENCE</scope>
    <source>
        <strain evidence="1">Duluth1</strain>
        <tissue evidence="1">Whole animal</tissue>
    </source>
</reference>
<accession>A0A9D4E2D1</accession>
<organism evidence="1 2">
    <name type="scientific">Dreissena polymorpha</name>
    <name type="common">Zebra mussel</name>
    <name type="synonym">Mytilus polymorpha</name>
    <dbReference type="NCBI Taxonomy" id="45954"/>
    <lineage>
        <taxon>Eukaryota</taxon>
        <taxon>Metazoa</taxon>
        <taxon>Spiralia</taxon>
        <taxon>Lophotrochozoa</taxon>
        <taxon>Mollusca</taxon>
        <taxon>Bivalvia</taxon>
        <taxon>Autobranchia</taxon>
        <taxon>Heteroconchia</taxon>
        <taxon>Euheterodonta</taxon>
        <taxon>Imparidentia</taxon>
        <taxon>Neoheterodontei</taxon>
        <taxon>Myida</taxon>
        <taxon>Dreissenoidea</taxon>
        <taxon>Dreissenidae</taxon>
        <taxon>Dreissena</taxon>
    </lineage>
</organism>
<evidence type="ECO:0008006" key="3">
    <source>
        <dbReference type="Google" id="ProtNLM"/>
    </source>
</evidence>
<evidence type="ECO:0000313" key="2">
    <source>
        <dbReference type="Proteomes" id="UP000828390"/>
    </source>
</evidence>
<protein>
    <recommendedName>
        <fullName evidence="3">Peptidase aspartic putative domain-containing protein</fullName>
    </recommendedName>
</protein>
<reference evidence="1" key="1">
    <citation type="journal article" date="2019" name="bioRxiv">
        <title>The Genome of the Zebra Mussel, Dreissena polymorpha: A Resource for Invasive Species Research.</title>
        <authorList>
            <person name="McCartney M.A."/>
            <person name="Auch B."/>
            <person name="Kono T."/>
            <person name="Mallez S."/>
            <person name="Zhang Y."/>
            <person name="Obille A."/>
            <person name="Becker A."/>
            <person name="Abrahante J.E."/>
            <person name="Garbe J."/>
            <person name="Badalamenti J.P."/>
            <person name="Herman A."/>
            <person name="Mangelson H."/>
            <person name="Liachko I."/>
            <person name="Sullivan S."/>
            <person name="Sone E.D."/>
            <person name="Koren S."/>
            <person name="Silverstein K.A.T."/>
            <person name="Beckman K.B."/>
            <person name="Gohl D.M."/>
        </authorList>
    </citation>
    <scope>NUCLEOTIDE SEQUENCE</scope>
    <source>
        <strain evidence="1">Duluth1</strain>
        <tissue evidence="1">Whole animal</tissue>
    </source>
</reference>
<dbReference type="EMBL" id="JAIWYP010000009">
    <property type="protein sequence ID" value="KAH3772512.1"/>
    <property type="molecule type" value="Genomic_DNA"/>
</dbReference>
<sequence>MNPEAIPFKSAMTNSAILHTASHDRTNVLLKPVVAEVLSQSHRSSTNILLDEGAQRSFISKELARVLHLPVTGHDTISLASFGGMSQGVRSIPTSEIYL</sequence>